<proteinExistence type="predicted"/>
<sequence>MSTIDQIAEAPSESARTIQISRRSTGALSGRRSEWFDISAKPARESREGAGTVARRVRRGRRRGGDHLRQGRGAVNLIPLGDAQPTAPRFPTPCRRAASVGLLTVRGIRRVRLAHPYLRGAIDGTRVRGGPHVLSATAVDVRPDLTTPDPLAALRDAANRVGGTVGPNPLLGLRDWLDSAVDDTAEPDECVEFAATELTDGTRVAELLGAASALWGGSPHANAALAWKTYCYWMVAPAVLGYVTARRVPLMEAGNAVFRISEGEPMFAVRQPTPRFLALPDDPCAGLPGVEVVAGEAALLERMRASLLENHLAPVLAAFLREVRVGRRTMMGSLASGLAYATASCAQVVDEPAEVIAKNLLSAFDVADLVDVATDEEGRLVYQRRTCCLAITLEGARTCTTCCVGPQHR</sequence>
<dbReference type="Proteomes" id="UP000308760">
    <property type="component" value="Unassembled WGS sequence"/>
</dbReference>
<protein>
    <recommendedName>
        <fullName evidence="2">Aerobactin siderophore biosynthesis IucA/IucC-like C-terminal domain-containing protein</fullName>
    </recommendedName>
</protein>
<dbReference type="Pfam" id="PF06276">
    <property type="entry name" value="FhuF"/>
    <property type="match status" value="1"/>
</dbReference>
<feature type="region of interest" description="Disordered" evidence="1">
    <location>
        <begin position="46"/>
        <end position="69"/>
    </location>
</feature>
<dbReference type="EMBL" id="STGY01000009">
    <property type="protein sequence ID" value="THV43042.1"/>
    <property type="molecule type" value="Genomic_DNA"/>
</dbReference>
<name>A0A4S8QIF8_9ACTN</name>
<organism evidence="3 4">
    <name type="scientific">Glycomyces buryatensis</name>
    <dbReference type="NCBI Taxonomy" id="2570927"/>
    <lineage>
        <taxon>Bacteria</taxon>
        <taxon>Bacillati</taxon>
        <taxon>Actinomycetota</taxon>
        <taxon>Actinomycetes</taxon>
        <taxon>Glycomycetales</taxon>
        <taxon>Glycomycetaceae</taxon>
        <taxon>Glycomyces</taxon>
    </lineage>
</organism>
<evidence type="ECO:0000256" key="1">
    <source>
        <dbReference type="SAM" id="MobiDB-lite"/>
    </source>
</evidence>
<keyword evidence="4" id="KW-1185">Reference proteome</keyword>
<comment type="caution">
    <text evidence="3">The sequence shown here is derived from an EMBL/GenBank/DDBJ whole genome shotgun (WGS) entry which is preliminary data.</text>
</comment>
<evidence type="ECO:0000313" key="4">
    <source>
        <dbReference type="Proteomes" id="UP000308760"/>
    </source>
</evidence>
<gene>
    <name evidence="3" type="ORF">FAB82_03555</name>
</gene>
<reference evidence="3 4" key="2">
    <citation type="submission" date="2019-05" db="EMBL/GenBank/DDBJ databases">
        <title>Glycomyces buryatensis sp. nov.</title>
        <authorList>
            <person name="Nikitina E."/>
        </authorList>
    </citation>
    <scope>NUCLEOTIDE SEQUENCE [LARGE SCALE GENOMIC DNA]</scope>
    <source>
        <strain evidence="3 4">18</strain>
    </source>
</reference>
<evidence type="ECO:0000313" key="3">
    <source>
        <dbReference type="EMBL" id="THV43042.1"/>
    </source>
</evidence>
<dbReference type="AlphaFoldDB" id="A0A4S8QIF8"/>
<dbReference type="GO" id="GO:0003824">
    <property type="term" value="F:catalytic activity"/>
    <property type="evidence" value="ECO:0007669"/>
    <property type="project" value="UniProtKB-ARBA"/>
</dbReference>
<evidence type="ECO:0000259" key="2">
    <source>
        <dbReference type="Pfam" id="PF06276"/>
    </source>
</evidence>
<feature type="domain" description="Aerobactin siderophore biosynthesis IucA/IucC-like C-terminal" evidence="2">
    <location>
        <begin position="227"/>
        <end position="353"/>
    </location>
</feature>
<dbReference type="InterPro" id="IPR022770">
    <property type="entry name" value="IucA/IucC-like_C"/>
</dbReference>
<accession>A0A4S8QIF8</accession>
<reference evidence="4" key="1">
    <citation type="submission" date="2019-04" db="EMBL/GenBank/DDBJ databases">
        <title>Nocardioides xinjiangensis sp. nov.</title>
        <authorList>
            <person name="Liu S."/>
        </authorList>
    </citation>
    <scope>NUCLEOTIDE SEQUENCE [LARGE SCALE GENOMIC DNA]</scope>
    <source>
        <strain evidence="4">18</strain>
    </source>
</reference>
<dbReference type="OrthoDB" id="5180616at2"/>